<sequence>MQNYIIKEETKENIFVIRSLKSKEEVDLALNLRANEFLKLEEYKTLKEEDMISEFEKQTAYRIYEYGHTFAAFDGEQLMSYYFTYDLTFEPFADVDKLNLQQQVIRNMRLDAVELLKPQPGQYWYVGYTTTKHEYRRNKLCFFYCQFTYAKTGISIRCPSNKVLWSCRLERQEKILFWRR</sequence>
<keyword evidence="2" id="KW-1185">Reference proteome</keyword>
<protein>
    <submittedName>
        <fullName evidence="1">Uncharacterized protein</fullName>
    </submittedName>
</protein>
<organism evidence="1 2">
    <name type="scientific">Stylonychia lemnae</name>
    <name type="common">Ciliate</name>
    <dbReference type="NCBI Taxonomy" id="5949"/>
    <lineage>
        <taxon>Eukaryota</taxon>
        <taxon>Sar</taxon>
        <taxon>Alveolata</taxon>
        <taxon>Ciliophora</taxon>
        <taxon>Intramacronucleata</taxon>
        <taxon>Spirotrichea</taxon>
        <taxon>Stichotrichia</taxon>
        <taxon>Sporadotrichida</taxon>
        <taxon>Oxytrichidae</taxon>
        <taxon>Stylonychinae</taxon>
        <taxon>Stylonychia</taxon>
    </lineage>
</organism>
<dbReference type="InParanoid" id="A0A077ZXY3"/>
<gene>
    <name evidence="1" type="primary">Contig16015.g17070</name>
    <name evidence="1" type="ORF">STYLEM_3749</name>
</gene>
<dbReference type="AlphaFoldDB" id="A0A077ZXY3"/>
<reference evidence="1 2" key="1">
    <citation type="submission" date="2014-06" db="EMBL/GenBank/DDBJ databases">
        <authorList>
            <person name="Swart Estienne"/>
        </authorList>
    </citation>
    <scope>NUCLEOTIDE SEQUENCE [LARGE SCALE GENOMIC DNA]</scope>
    <source>
        <strain evidence="1 2">130c</strain>
    </source>
</reference>
<accession>A0A077ZXY3</accession>
<proteinExistence type="predicted"/>
<evidence type="ECO:0000313" key="1">
    <source>
        <dbReference type="EMBL" id="CDW74766.1"/>
    </source>
</evidence>
<name>A0A077ZXY3_STYLE</name>
<evidence type="ECO:0000313" key="2">
    <source>
        <dbReference type="Proteomes" id="UP000039865"/>
    </source>
</evidence>
<dbReference type="EMBL" id="CCKQ01003645">
    <property type="protein sequence ID" value="CDW74766.1"/>
    <property type="molecule type" value="Genomic_DNA"/>
</dbReference>
<dbReference type="Proteomes" id="UP000039865">
    <property type="component" value="Unassembled WGS sequence"/>
</dbReference>